<keyword evidence="1" id="KW-0472">Membrane</keyword>
<keyword evidence="4" id="KW-1185">Reference proteome</keyword>
<dbReference type="GO" id="GO:0008610">
    <property type="term" value="P:lipid biosynthetic process"/>
    <property type="evidence" value="ECO:0007669"/>
    <property type="project" value="InterPro"/>
</dbReference>
<dbReference type="InterPro" id="IPR006694">
    <property type="entry name" value="Fatty_acid_hydroxylase"/>
</dbReference>
<dbReference type="GO" id="GO:0016491">
    <property type="term" value="F:oxidoreductase activity"/>
    <property type="evidence" value="ECO:0007669"/>
    <property type="project" value="InterPro"/>
</dbReference>
<protein>
    <recommendedName>
        <fullName evidence="2">Fatty acid hydroxylase domain-containing protein</fullName>
    </recommendedName>
</protein>
<dbReference type="Proteomes" id="UP000519004">
    <property type="component" value="Unassembled WGS sequence"/>
</dbReference>
<name>A0A7W8DFE9_9GAMM</name>
<dbReference type="AlphaFoldDB" id="A0A7W8DFE9"/>
<gene>
    <name evidence="3" type="ORF">HNQ58_002283</name>
</gene>
<proteinExistence type="predicted"/>
<keyword evidence="1" id="KW-0812">Transmembrane</keyword>
<evidence type="ECO:0000313" key="4">
    <source>
        <dbReference type="Proteomes" id="UP000519004"/>
    </source>
</evidence>
<evidence type="ECO:0000313" key="3">
    <source>
        <dbReference type="EMBL" id="MBB5016368.1"/>
    </source>
</evidence>
<dbReference type="GO" id="GO:0005506">
    <property type="term" value="F:iron ion binding"/>
    <property type="evidence" value="ECO:0007669"/>
    <property type="project" value="InterPro"/>
</dbReference>
<feature type="domain" description="Fatty acid hydroxylase" evidence="2">
    <location>
        <begin position="63"/>
        <end position="218"/>
    </location>
</feature>
<comment type="caution">
    <text evidence="3">The sequence shown here is derived from an EMBL/GenBank/DDBJ whole genome shotgun (WGS) entry which is preliminary data.</text>
</comment>
<feature type="transmembrane region" description="Helical" evidence="1">
    <location>
        <begin position="28"/>
        <end position="50"/>
    </location>
</feature>
<sequence>MADLPLPEAVRRYRAEYRATQIPRGYRGGLHALFTFGGGAFALFACLWQLQDVRPLEWLTVPLTFLYANLAEYFGHRYPMHRPFRGLGLIYRRHAGQHHRFFTHEAMPLEGMRDLRAVLFPPLLVIFFFGAFGLPVWLLLAWAASPNVAWLFLATALAYYLNYELLHLAWHAPAGSWPARNRWLRRLQRLHRIHHDPARMTRVNFNITYPIGDRLFGTLAPREEAKG</sequence>
<reference evidence="3 4" key="1">
    <citation type="submission" date="2020-08" db="EMBL/GenBank/DDBJ databases">
        <title>Genomic Encyclopedia of Type Strains, Phase IV (KMG-IV): sequencing the most valuable type-strain genomes for metagenomic binning, comparative biology and taxonomic classification.</title>
        <authorList>
            <person name="Goeker M."/>
        </authorList>
    </citation>
    <scope>NUCLEOTIDE SEQUENCE [LARGE SCALE GENOMIC DNA]</scope>
    <source>
        <strain evidence="3 4">DSM 25897</strain>
    </source>
</reference>
<feature type="transmembrane region" description="Helical" evidence="1">
    <location>
        <begin position="148"/>
        <end position="170"/>
    </location>
</feature>
<keyword evidence="1" id="KW-1133">Transmembrane helix</keyword>
<evidence type="ECO:0000259" key="2">
    <source>
        <dbReference type="Pfam" id="PF04116"/>
    </source>
</evidence>
<accession>A0A7W8DFE9</accession>
<dbReference type="Pfam" id="PF04116">
    <property type="entry name" value="FA_hydroxylase"/>
    <property type="match status" value="1"/>
</dbReference>
<dbReference type="RefSeq" id="WP_183949034.1">
    <property type="nucleotide sequence ID" value="NZ_JACHHX010000018.1"/>
</dbReference>
<feature type="transmembrane region" description="Helical" evidence="1">
    <location>
        <begin position="117"/>
        <end position="142"/>
    </location>
</feature>
<organism evidence="3 4">
    <name type="scientific">Rehaibacterium terrae</name>
    <dbReference type="NCBI Taxonomy" id="1341696"/>
    <lineage>
        <taxon>Bacteria</taxon>
        <taxon>Pseudomonadati</taxon>
        <taxon>Pseudomonadota</taxon>
        <taxon>Gammaproteobacteria</taxon>
        <taxon>Lysobacterales</taxon>
        <taxon>Lysobacteraceae</taxon>
        <taxon>Rehaibacterium</taxon>
    </lineage>
</organism>
<dbReference type="EMBL" id="JACHHX010000018">
    <property type="protein sequence ID" value="MBB5016368.1"/>
    <property type="molecule type" value="Genomic_DNA"/>
</dbReference>
<evidence type="ECO:0000256" key="1">
    <source>
        <dbReference type="SAM" id="Phobius"/>
    </source>
</evidence>